<organism evidence="1 2">
    <name type="scientific">Agrilactobacillus yilanensis</name>
    <dbReference type="NCBI Taxonomy" id="2485997"/>
    <lineage>
        <taxon>Bacteria</taxon>
        <taxon>Bacillati</taxon>
        <taxon>Bacillota</taxon>
        <taxon>Bacilli</taxon>
        <taxon>Lactobacillales</taxon>
        <taxon>Lactobacillaceae</taxon>
        <taxon>Agrilactobacillus</taxon>
    </lineage>
</organism>
<sequence length="95" mass="10790">MQRTAKLVLGTTVAAVSGGVLFGVNKLLNTTFVKNKRYIRNFVRFNLNNNYHLLTLVEQMSPRDVKQLSAIVAKFYQAEPEPTHCWSAFQEAIQC</sequence>
<protein>
    <submittedName>
        <fullName evidence="1">Uncharacterized protein</fullName>
    </submittedName>
</protein>
<comment type="caution">
    <text evidence="1">The sequence shown here is derived from an EMBL/GenBank/DDBJ whole genome shotgun (WGS) entry which is preliminary data.</text>
</comment>
<gene>
    <name evidence="1" type="ORF">ACFQ5M_09370</name>
</gene>
<accession>A0ABW4J9N0</accession>
<keyword evidence="2" id="KW-1185">Reference proteome</keyword>
<dbReference type="EMBL" id="JBHTOP010000024">
    <property type="protein sequence ID" value="MFD1672306.1"/>
    <property type="molecule type" value="Genomic_DNA"/>
</dbReference>
<evidence type="ECO:0000313" key="1">
    <source>
        <dbReference type="EMBL" id="MFD1672306.1"/>
    </source>
</evidence>
<proteinExistence type="predicted"/>
<evidence type="ECO:0000313" key="2">
    <source>
        <dbReference type="Proteomes" id="UP001597267"/>
    </source>
</evidence>
<dbReference type="RefSeq" id="WP_125715897.1">
    <property type="nucleotide sequence ID" value="NZ_JBHTOP010000024.1"/>
</dbReference>
<name>A0ABW4J9N0_9LACO</name>
<reference evidence="2" key="1">
    <citation type="journal article" date="2019" name="Int. J. Syst. Evol. Microbiol.">
        <title>The Global Catalogue of Microorganisms (GCM) 10K type strain sequencing project: providing services to taxonomists for standard genome sequencing and annotation.</title>
        <authorList>
            <consortium name="The Broad Institute Genomics Platform"/>
            <consortium name="The Broad Institute Genome Sequencing Center for Infectious Disease"/>
            <person name="Wu L."/>
            <person name="Ma J."/>
        </authorList>
    </citation>
    <scope>NUCLEOTIDE SEQUENCE [LARGE SCALE GENOMIC DNA]</scope>
    <source>
        <strain evidence="2">CCM 8896</strain>
    </source>
</reference>
<dbReference type="Proteomes" id="UP001597267">
    <property type="component" value="Unassembled WGS sequence"/>
</dbReference>